<sequence length="178" mass="18349">MTTLDERPLLAQPSALAGAPGADLLRSALRRHAAGVTVITAAGPGGPAGFTATSFTSVSLDPALVSFYLSATASAAPAVREAEAFTVHILRDDQRELANRFARSGIDRFAGTDWHTGPYGTPVLAGAAARLTARPFLLQPVGDHLLVVGEVLAVDTTDGPPLVHHDGGYGGFTPVREG</sequence>
<dbReference type="SUPFAM" id="SSF50475">
    <property type="entry name" value="FMN-binding split barrel"/>
    <property type="match status" value="1"/>
</dbReference>
<keyword evidence="1" id="KW-0560">Oxidoreductase</keyword>
<reference evidence="3" key="1">
    <citation type="submission" date="2022-10" db="EMBL/GenBank/DDBJ databases">
        <title>The complete genomes of actinobacterial strains from the NBC collection.</title>
        <authorList>
            <person name="Joergensen T.S."/>
            <person name="Alvarez Arevalo M."/>
            <person name="Sterndorff E.B."/>
            <person name="Faurdal D."/>
            <person name="Vuksanovic O."/>
            <person name="Mourched A.-S."/>
            <person name="Charusanti P."/>
            <person name="Shaw S."/>
            <person name="Blin K."/>
            <person name="Weber T."/>
        </authorList>
    </citation>
    <scope>NUCLEOTIDE SEQUENCE</scope>
    <source>
        <strain evidence="3">NBC_00222</strain>
    </source>
</reference>
<organism evidence="3 4">
    <name type="scientific">Kitasatospora purpeofusca</name>
    <dbReference type="NCBI Taxonomy" id="67352"/>
    <lineage>
        <taxon>Bacteria</taxon>
        <taxon>Bacillati</taxon>
        <taxon>Actinomycetota</taxon>
        <taxon>Actinomycetes</taxon>
        <taxon>Kitasatosporales</taxon>
        <taxon>Streptomycetaceae</taxon>
        <taxon>Kitasatospora</taxon>
    </lineage>
</organism>
<evidence type="ECO:0000256" key="1">
    <source>
        <dbReference type="ARBA" id="ARBA00023002"/>
    </source>
</evidence>
<dbReference type="PANTHER" id="PTHR30466:SF1">
    <property type="entry name" value="FMN REDUCTASE (NADH) RUTF"/>
    <property type="match status" value="1"/>
</dbReference>
<dbReference type="Gene3D" id="2.30.110.10">
    <property type="entry name" value="Electron Transport, Fmn-binding Protein, Chain A"/>
    <property type="match status" value="1"/>
</dbReference>
<dbReference type="InterPro" id="IPR050268">
    <property type="entry name" value="NADH-dep_flavin_reductase"/>
</dbReference>
<protein>
    <submittedName>
        <fullName evidence="3">Flavin reductase family protein</fullName>
    </submittedName>
</protein>
<evidence type="ECO:0000313" key="3">
    <source>
        <dbReference type="EMBL" id="WUQ81579.1"/>
    </source>
</evidence>
<gene>
    <name evidence="3" type="ORF">OHA16_00530</name>
</gene>
<evidence type="ECO:0000259" key="2">
    <source>
        <dbReference type="SMART" id="SM00903"/>
    </source>
</evidence>
<dbReference type="PANTHER" id="PTHR30466">
    <property type="entry name" value="FLAVIN REDUCTASE"/>
    <property type="match status" value="1"/>
</dbReference>
<dbReference type="RefSeq" id="WP_328952656.1">
    <property type="nucleotide sequence ID" value="NZ_CP108110.1"/>
</dbReference>
<dbReference type="InterPro" id="IPR002563">
    <property type="entry name" value="Flavin_Rdtase-like_dom"/>
</dbReference>
<dbReference type="Proteomes" id="UP001432222">
    <property type="component" value="Chromosome"/>
</dbReference>
<name>A0ABZ1TSN4_9ACTN</name>
<dbReference type="InterPro" id="IPR012349">
    <property type="entry name" value="Split_barrel_FMN-bd"/>
</dbReference>
<proteinExistence type="predicted"/>
<dbReference type="EMBL" id="CP108110">
    <property type="protein sequence ID" value="WUQ81579.1"/>
    <property type="molecule type" value="Genomic_DNA"/>
</dbReference>
<accession>A0ABZ1TSN4</accession>
<dbReference type="SMART" id="SM00903">
    <property type="entry name" value="Flavin_Reduct"/>
    <property type="match status" value="1"/>
</dbReference>
<evidence type="ECO:0000313" key="4">
    <source>
        <dbReference type="Proteomes" id="UP001432222"/>
    </source>
</evidence>
<feature type="domain" description="Flavin reductase like" evidence="2">
    <location>
        <begin position="29"/>
        <end position="171"/>
    </location>
</feature>
<dbReference type="Pfam" id="PF01613">
    <property type="entry name" value="Flavin_Reduct"/>
    <property type="match status" value="1"/>
</dbReference>
<keyword evidence="4" id="KW-1185">Reference proteome</keyword>